<sequence length="242" mass="27374">MSEIERMLRDEIREQKRTGNGVHGRALRLRRHETVRTPSESLVGVERRKVMAPGVIKVTTIGEIKMNALIEKIQTGEIPTKAEFEALDFIGSQTAAAVLRRLHTNAEICDTWKCSPSTLNTFFVKMQVAKTKGDNVMVGQAAVDFRNKIKNTRGVPKLGEPKEKRANATVPTTIPNDETVYTYAMNPALVPPKEVENVLTSIKRKYKTEELAKFLDRLALYLSEEDQEYFVEIRVTEVKGKK</sequence>
<gene>
    <name evidence="1" type="ORF">SBF1_3270005</name>
</gene>
<dbReference type="AlphaFoldDB" id="A0A2U3L0Q6"/>
<dbReference type="EMBL" id="OMOF01000254">
    <property type="protein sequence ID" value="SPF45379.1"/>
    <property type="molecule type" value="Genomic_DNA"/>
</dbReference>
<organism evidence="1 2">
    <name type="scientific">Candidatus Desulfosporosinus infrequens</name>
    <dbReference type="NCBI Taxonomy" id="2043169"/>
    <lineage>
        <taxon>Bacteria</taxon>
        <taxon>Bacillati</taxon>
        <taxon>Bacillota</taxon>
        <taxon>Clostridia</taxon>
        <taxon>Eubacteriales</taxon>
        <taxon>Desulfitobacteriaceae</taxon>
        <taxon>Desulfosporosinus</taxon>
    </lineage>
</organism>
<dbReference type="Proteomes" id="UP000238916">
    <property type="component" value="Unassembled WGS sequence"/>
</dbReference>
<dbReference type="OrthoDB" id="1810948at2"/>
<proteinExistence type="predicted"/>
<evidence type="ECO:0000313" key="1">
    <source>
        <dbReference type="EMBL" id="SPF45379.1"/>
    </source>
</evidence>
<name>A0A2U3L0Q6_9FIRM</name>
<accession>A0A2U3L0Q6</accession>
<evidence type="ECO:0000313" key="2">
    <source>
        <dbReference type="Proteomes" id="UP000238916"/>
    </source>
</evidence>
<protein>
    <submittedName>
        <fullName evidence="1">Uncharacterized protein</fullName>
    </submittedName>
</protein>
<reference evidence="2" key="1">
    <citation type="submission" date="2018-02" db="EMBL/GenBank/DDBJ databases">
        <authorList>
            <person name="Hausmann B."/>
        </authorList>
    </citation>
    <scope>NUCLEOTIDE SEQUENCE [LARGE SCALE GENOMIC DNA]</scope>
    <source>
        <strain evidence="2">Peat soil MAG SbF1</strain>
    </source>
</reference>